<evidence type="ECO:0000313" key="1">
    <source>
        <dbReference type="EMBL" id="MFC4333772.1"/>
    </source>
</evidence>
<dbReference type="RefSeq" id="WP_380617503.1">
    <property type="nucleotide sequence ID" value="NZ_JBHSDK010000001.1"/>
</dbReference>
<dbReference type="NCBIfam" id="TIGR03544">
    <property type="entry name" value="DivI1A_domain"/>
    <property type="match status" value="1"/>
</dbReference>
<name>A0ABV8TT62_9ACTN</name>
<accession>A0ABV8TT62</accession>
<gene>
    <name evidence="1" type="ORF">ACFPET_00995</name>
</gene>
<sequence length="69" mass="8160">MESPYFSVQLRGYDRQQVDRAIERIRTAIELGSPPHPDSIVSLEFQRTLRGYDRYQVDEYLQDIADNLK</sequence>
<comment type="caution">
    <text evidence="1">The sequence shown here is derived from an EMBL/GenBank/DDBJ whole genome shotgun (WGS) entry which is preliminary data.</text>
</comment>
<evidence type="ECO:0000313" key="2">
    <source>
        <dbReference type="Proteomes" id="UP001595823"/>
    </source>
</evidence>
<dbReference type="Proteomes" id="UP001595823">
    <property type="component" value="Unassembled WGS sequence"/>
</dbReference>
<dbReference type="Gene3D" id="6.10.250.660">
    <property type="match status" value="1"/>
</dbReference>
<keyword evidence="2" id="KW-1185">Reference proteome</keyword>
<protein>
    <submittedName>
        <fullName evidence="1">DivIVA domain-containing protein</fullName>
    </submittedName>
</protein>
<proteinExistence type="predicted"/>
<reference evidence="2" key="1">
    <citation type="journal article" date="2019" name="Int. J. Syst. Evol. Microbiol.">
        <title>The Global Catalogue of Microorganisms (GCM) 10K type strain sequencing project: providing services to taxonomists for standard genome sequencing and annotation.</title>
        <authorList>
            <consortium name="The Broad Institute Genomics Platform"/>
            <consortium name="The Broad Institute Genome Sequencing Center for Infectious Disease"/>
            <person name="Wu L."/>
            <person name="Ma J."/>
        </authorList>
    </citation>
    <scope>NUCLEOTIDE SEQUENCE [LARGE SCALE GENOMIC DNA]</scope>
    <source>
        <strain evidence="2">IBRC-M 10908</strain>
    </source>
</reference>
<organism evidence="1 2">
    <name type="scientific">Salininema proteolyticum</name>
    <dbReference type="NCBI Taxonomy" id="1607685"/>
    <lineage>
        <taxon>Bacteria</taxon>
        <taxon>Bacillati</taxon>
        <taxon>Actinomycetota</taxon>
        <taxon>Actinomycetes</taxon>
        <taxon>Glycomycetales</taxon>
        <taxon>Glycomycetaceae</taxon>
        <taxon>Salininema</taxon>
    </lineage>
</organism>
<dbReference type="EMBL" id="JBHSDK010000001">
    <property type="protein sequence ID" value="MFC4333772.1"/>
    <property type="molecule type" value="Genomic_DNA"/>
</dbReference>
<dbReference type="InterPro" id="IPR019933">
    <property type="entry name" value="DivIVA_domain"/>
</dbReference>